<evidence type="ECO:0000313" key="1">
    <source>
        <dbReference type="EMBL" id="JAD73615.1"/>
    </source>
</evidence>
<proteinExistence type="predicted"/>
<dbReference type="EMBL" id="GBRH01224280">
    <property type="protein sequence ID" value="JAD73615.1"/>
    <property type="molecule type" value="Transcribed_RNA"/>
</dbReference>
<accession>A0A0A9CJT9</accession>
<dbReference type="AlphaFoldDB" id="A0A0A9CJT9"/>
<sequence>MLQGLEQSSAGEISWRFSNTTSMRTIMLYPQMPHSISNQNETCYCVEA</sequence>
<organism evidence="1">
    <name type="scientific">Arundo donax</name>
    <name type="common">Giant reed</name>
    <name type="synonym">Donax arundinaceus</name>
    <dbReference type="NCBI Taxonomy" id="35708"/>
    <lineage>
        <taxon>Eukaryota</taxon>
        <taxon>Viridiplantae</taxon>
        <taxon>Streptophyta</taxon>
        <taxon>Embryophyta</taxon>
        <taxon>Tracheophyta</taxon>
        <taxon>Spermatophyta</taxon>
        <taxon>Magnoliopsida</taxon>
        <taxon>Liliopsida</taxon>
        <taxon>Poales</taxon>
        <taxon>Poaceae</taxon>
        <taxon>PACMAD clade</taxon>
        <taxon>Arundinoideae</taxon>
        <taxon>Arundineae</taxon>
        <taxon>Arundo</taxon>
    </lineage>
</organism>
<reference evidence="1" key="1">
    <citation type="submission" date="2014-09" db="EMBL/GenBank/DDBJ databases">
        <authorList>
            <person name="Magalhaes I.L.F."/>
            <person name="Oliveira U."/>
            <person name="Santos F.R."/>
            <person name="Vidigal T.H.D.A."/>
            <person name="Brescovit A.D."/>
            <person name="Santos A.J."/>
        </authorList>
    </citation>
    <scope>NUCLEOTIDE SEQUENCE</scope>
    <source>
        <tissue evidence="1">Shoot tissue taken approximately 20 cm above the soil surface</tissue>
    </source>
</reference>
<reference evidence="1" key="2">
    <citation type="journal article" date="2015" name="Data Brief">
        <title>Shoot transcriptome of the giant reed, Arundo donax.</title>
        <authorList>
            <person name="Barrero R.A."/>
            <person name="Guerrero F.D."/>
            <person name="Moolhuijzen P."/>
            <person name="Goolsby J.A."/>
            <person name="Tidwell J."/>
            <person name="Bellgard S.E."/>
            <person name="Bellgard M.I."/>
        </authorList>
    </citation>
    <scope>NUCLEOTIDE SEQUENCE</scope>
    <source>
        <tissue evidence="1">Shoot tissue taken approximately 20 cm above the soil surface</tissue>
    </source>
</reference>
<name>A0A0A9CJT9_ARUDO</name>
<protein>
    <submittedName>
        <fullName evidence="1">Uncharacterized protein</fullName>
    </submittedName>
</protein>